<dbReference type="Proteomes" id="UP001060215">
    <property type="component" value="Chromosome 12"/>
</dbReference>
<evidence type="ECO:0000313" key="2">
    <source>
        <dbReference type="Proteomes" id="UP001060215"/>
    </source>
</evidence>
<protein>
    <submittedName>
        <fullName evidence="1">Transcription factor MYB106</fullName>
    </submittedName>
</protein>
<evidence type="ECO:0000313" key="1">
    <source>
        <dbReference type="EMBL" id="KAI7994228.1"/>
    </source>
</evidence>
<comment type="caution">
    <text evidence="1">The sequence shown here is derived from an EMBL/GenBank/DDBJ whole genome shotgun (WGS) entry which is preliminary data.</text>
</comment>
<sequence length="80" mass="9007">MDNEIKNYWNSHLKKRLTKMGIDPVTHKPKSDSLNPSQLKVATTLSHIAQWESAQLEAEARAARIVRESTLLRSFSSSSA</sequence>
<dbReference type="EMBL" id="CM045769">
    <property type="protein sequence ID" value="KAI7994228.1"/>
    <property type="molecule type" value="Genomic_DNA"/>
</dbReference>
<proteinExistence type="predicted"/>
<accession>A0ACC0FZD8</accession>
<keyword evidence="2" id="KW-1185">Reference proteome</keyword>
<name>A0ACC0FZD8_9ERIC</name>
<gene>
    <name evidence="1" type="ORF">LOK49_LG11G01101</name>
</gene>
<organism evidence="1 2">
    <name type="scientific">Camellia lanceoleosa</name>
    <dbReference type="NCBI Taxonomy" id="1840588"/>
    <lineage>
        <taxon>Eukaryota</taxon>
        <taxon>Viridiplantae</taxon>
        <taxon>Streptophyta</taxon>
        <taxon>Embryophyta</taxon>
        <taxon>Tracheophyta</taxon>
        <taxon>Spermatophyta</taxon>
        <taxon>Magnoliopsida</taxon>
        <taxon>eudicotyledons</taxon>
        <taxon>Gunneridae</taxon>
        <taxon>Pentapetalae</taxon>
        <taxon>asterids</taxon>
        <taxon>Ericales</taxon>
        <taxon>Theaceae</taxon>
        <taxon>Camellia</taxon>
    </lineage>
</organism>
<reference evidence="1 2" key="1">
    <citation type="journal article" date="2022" name="Plant J.">
        <title>Chromosome-level genome of Camellia lanceoleosa provides a valuable resource for understanding genome evolution and self-incompatibility.</title>
        <authorList>
            <person name="Gong W."/>
            <person name="Xiao S."/>
            <person name="Wang L."/>
            <person name="Liao Z."/>
            <person name="Chang Y."/>
            <person name="Mo W."/>
            <person name="Hu G."/>
            <person name="Li W."/>
            <person name="Zhao G."/>
            <person name="Zhu H."/>
            <person name="Hu X."/>
            <person name="Ji K."/>
            <person name="Xiang X."/>
            <person name="Song Q."/>
            <person name="Yuan D."/>
            <person name="Jin S."/>
            <person name="Zhang L."/>
        </authorList>
    </citation>
    <scope>NUCLEOTIDE SEQUENCE [LARGE SCALE GENOMIC DNA]</scope>
    <source>
        <strain evidence="1">SQ_2022a</strain>
    </source>
</reference>